<organism evidence="2 3">
    <name type="scientific">Streptococcus agalactiae</name>
    <dbReference type="NCBI Taxonomy" id="1311"/>
    <lineage>
        <taxon>Bacteria</taxon>
        <taxon>Bacillati</taxon>
        <taxon>Bacillota</taxon>
        <taxon>Bacilli</taxon>
        <taxon>Lactobacillales</taxon>
        <taxon>Streptococcaceae</taxon>
        <taxon>Streptococcus</taxon>
    </lineage>
</organism>
<accession>A0AAW6XZZ6</accession>
<feature type="domain" description="Molybdopterin oxidoreductase" evidence="1">
    <location>
        <begin position="12"/>
        <end position="67"/>
    </location>
</feature>
<dbReference type="RefSeq" id="WP_285312223.1">
    <property type="nucleotide sequence ID" value="NZ_JASOIH010000302.1"/>
</dbReference>
<dbReference type="Pfam" id="PF00384">
    <property type="entry name" value="Molybdopterin"/>
    <property type="match status" value="1"/>
</dbReference>
<dbReference type="Gene3D" id="3.40.50.740">
    <property type="match status" value="1"/>
</dbReference>
<dbReference type="PANTHER" id="PTHR43105:SF12">
    <property type="entry name" value="NADH-QUINONE OXIDOREDUCTASE SUBUNIT G"/>
    <property type="match status" value="1"/>
</dbReference>
<dbReference type="SUPFAM" id="SSF53706">
    <property type="entry name" value="Formate dehydrogenase/DMSO reductase, domains 1-3"/>
    <property type="match status" value="1"/>
</dbReference>
<gene>
    <name evidence="2" type="ORF">QP229_11685</name>
</gene>
<proteinExistence type="predicted"/>
<feature type="non-terminal residue" evidence="2">
    <location>
        <position position="96"/>
    </location>
</feature>
<dbReference type="PANTHER" id="PTHR43105">
    <property type="entry name" value="RESPIRATORY NITRATE REDUCTASE"/>
    <property type="match status" value="1"/>
</dbReference>
<dbReference type="InterPro" id="IPR006656">
    <property type="entry name" value="Mopterin_OxRdtase"/>
</dbReference>
<dbReference type="InterPro" id="IPR050123">
    <property type="entry name" value="Prok_molybdopt-oxidoreductase"/>
</dbReference>
<evidence type="ECO:0000313" key="2">
    <source>
        <dbReference type="EMBL" id="MDK6900611.1"/>
    </source>
</evidence>
<dbReference type="GO" id="GO:0016020">
    <property type="term" value="C:membrane"/>
    <property type="evidence" value="ECO:0007669"/>
    <property type="project" value="TreeGrafter"/>
</dbReference>
<dbReference type="AlphaFoldDB" id="A0AAW6XZZ6"/>
<sequence length="96" mass="10309">DTRDLPGDALAAIKNAGFVVSLEVLQTPVTQIADVVLPVAPVAEKAGTFINWEGRLRPFGQALSTPAMSDREVLDQLATELERPIAFASLRDVHAE</sequence>
<name>A0AAW6XZZ6_STRAG</name>
<reference evidence="2" key="1">
    <citation type="submission" date="2023-05" db="EMBL/GenBank/DDBJ databases">
        <title>Cataloging the Phylogenetic Diversity of Human Bladder Bacteria.</title>
        <authorList>
            <person name="Du J."/>
        </authorList>
    </citation>
    <scope>NUCLEOTIDE SEQUENCE</scope>
    <source>
        <strain evidence="2">UMB8703</strain>
    </source>
</reference>
<dbReference type="EMBL" id="JASOIH010000302">
    <property type="protein sequence ID" value="MDK6900611.1"/>
    <property type="molecule type" value="Genomic_DNA"/>
</dbReference>
<evidence type="ECO:0000313" key="3">
    <source>
        <dbReference type="Proteomes" id="UP001230629"/>
    </source>
</evidence>
<protein>
    <submittedName>
        <fullName evidence="2">Molybdopterin-dependent oxidoreductase</fullName>
    </submittedName>
</protein>
<comment type="caution">
    <text evidence="2">The sequence shown here is derived from an EMBL/GenBank/DDBJ whole genome shotgun (WGS) entry which is preliminary data.</text>
</comment>
<dbReference type="GO" id="GO:0022904">
    <property type="term" value="P:respiratory electron transport chain"/>
    <property type="evidence" value="ECO:0007669"/>
    <property type="project" value="TreeGrafter"/>
</dbReference>
<evidence type="ECO:0000259" key="1">
    <source>
        <dbReference type="Pfam" id="PF00384"/>
    </source>
</evidence>
<feature type="non-terminal residue" evidence="2">
    <location>
        <position position="1"/>
    </location>
</feature>
<dbReference type="GO" id="GO:0003954">
    <property type="term" value="F:NADH dehydrogenase activity"/>
    <property type="evidence" value="ECO:0007669"/>
    <property type="project" value="TreeGrafter"/>
</dbReference>
<dbReference type="Proteomes" id="UP001230629">
    <property type="component" value="Unassembled WGS sequence"/>
</dbReference>